<feature type="region of interest" description="Disordered" evidence="1">
    <location>
        <begin position="76"/>
        <end position="118"/>
    </location>
</feature>
<feature type="compositionally biased region" description="Low complexity" evidence="1">
    <location>
        <begin position="84"/>
        <end position="108"/>
    </location>
</feature>
<sequence>MGFFDNPKQTSHNNGEKDGASGSDRHEPWPIPGESTQEWKSRVETYNNGYDNARGQKDGADHQFFGDLLGSEQYKSGFNSGWNSPSPKNSESSTTSSSSGGSASSYKSSRSDNDEGTGVNSGVDVELIMFMLTILGFVFMLLVLSPMLVALLLVPVLRQRGDREKLFADQKIKRAGDRYAHKQREMWISKGLSVERFKTECEKELTQYEEEKMFFEERRTEQWMCAIVSQANLFEGRMCKSPSYRHEYMYPITPVDILISGVISTIIYACVYFFAS</sequence>
<feature type="compositionally biased region" description="Basic and acidic residues" evidence="1">
    <location>
        <begin position="14"/>
        <end position="28"/>
    </location>
</feature>
<proteinExistence type="predicted"/>
<keyword evidence="2" id="KW-0812">Transmembrane</keyword>
<dbReference type="EMBL" id="MHLI01000015">
    <property type="protein sequence ID" value="OGZ05108.1"/>
    <property type="molecule type" value="Genomic_DNA"/>
</dbReference>
<gene>
    <name evidence="3" type="ORF">A2845_02180</name>
</gene>
<evidence type="ECO:0000313" key="4">
    <source>
        <dbReference type="Proteomes" id="UP000177122"/>
    </source>
</evidence>
<evidence type="ECO:0000256" key="2">
    <source>
        <dbReference type="SAM" id="Phobius"/>
    </source>
</evidence>
<accession>A0A1G2CX78</accession>
<keyword evidence="2" id="KW-0472">Membrane</keyword>
<name>A0A1G2CX78_9BACT</name>
<feature type="transmembrane region" description="Helical" evidence="2">
    <location>
        <begin position="127"/>
        <end position="157"/>
    </location>
</feature>
<evidence type="ECO:0000313" key="3">
    <source>
        <dbReference type="EMBL" id="OGZ05108.1"/>
    </source>
</evidence>
<dbReference type="AlphaFoldDB" id="A0A1G2CX78"/>
<evidence type="ECO:0000256" key="1">
    <source>
        <dbReference type="SAM" id="MobiDB-lite"/>
    </source>
</evidence>
<keyword evidence="2" id="KW-1133">Transmembrane helix</keyword>
<comment type="caution">
    <text evidence="3">The sequence shown here is derived from an EMBL/GenBank/DDBJ whole genome shotgun (WGS) entry which is preliminary data.</text>
</comment>
<feature type="transmembrane region" description="Helical" evidence="2">
    <location>
        <begin position="255"/>
        <end position="275"/>
    </location>
</feature>
<dbReference type="Proteomes" id="UP000177122">
    <property type="component" value="Unassembled WGS sequence"/>
</dbReference>
<organism evidence="3 4">
    <name type="scientific">Candidatus Lloydbacteria bacterium RIFCSPHIGHO2_01_FULL_49_22</name>
    <dbReference type="NCBI Taxonomy" id="1798658"/>
    <lineage>
        <taxon>Bacteria</taxon>
        <taxon>Candidatus Lloydiibacteriota</taxon>
    </lineage>
</organism>
<reference evidence="3 4" key="1">
    <citation type="journal article" date="2016" name="Nat. Commun.">
        <title>Thousands of microbial genomes shed light on interconnected biogeochemical processes in an aquifer system.</title>
        <authorList>
            <person name="Anantharaman K."/>
            <person name="Brown C.T."/>
            <person name="Hug L.A."/>
            <person name="Sharon I."/>
            <person name="Castelle C.J."/>
            <person name="Probst A.J."/>
            <person name="Thomas B.C."/>
            <person name="Singh A."/>
            <person name="Wilkins M.J."/>
            <person name="Karaoz U."/>
            <person name="Brodie E.L."/>
            <person name="Williams K.H."/>
            <person name="Hubbard S.S."/>
            <person name="Banfield J.F."/>
        </authorList>
    </citation>
    <scope>NUCLEOTIDE SEQUENCE [LARGE SCALE GENOMIC DNA]</scope>
</reference>
<protein>
    <submittedName>
        <fullName evidence="3">Uncharacterized protein</fullName>
    </submittedName>
</protein>
<feature type="region of interest" description="Disordered" evidence="1">
    <location>
        <begin position="1"/>
        <end position="64"/>
    </location>
</feature>